<evidence type="ECO:0000313" key="9">
    <source>
        <dbReference type="Proteomes" id="UP000255367"/>
    </source>
</evidence>
<comment type="subcellular location">
    <subcellularLocation>
        <location evidence="1">Cell membrane</location>
        <topology evidence="1">Multi-pass membrane protein</topology>
    </subcellularLocation>
</comment>
<dbReference type="PANTHER" id="PTHR30619">
    <property type="entry name" value="DNA INTERNALIZATION/COMPETENCE PROTEIN COMEC/REC2"/>
    <property type="match status" value="1"/>
</dbReference>
<sequence length="768" mass="85659">MYFFTYTEWGALLWLAPAWGIVLAYGMRYGFTNPMLVLLGSSWYFLWLIIERYVKNRKSEYINVNLVRKGSTSRRNMLAVVLIILSLIVFGMYRTAVTIDAYETVNPYYVGAKGIYTIRVTSLPEMAMVNRHTYWRIVGDIVEIVPDKEGVNSKHLSAEGEVVVYVIPSTVVAQTDILPGSYVAIKGTITKVNFAPEEGRIDLRARYLTNHRMGTLYEGELQGLVTEPETEWYTHIVNQVMKSLGYWRYMSSHILKQQLPGELGDMSQSLLLGGGYNALDSSIMEAFAKTGLIHILSVSGSHVALLFGFIFVLASWLGMNKKRATYGAILFVIVYCLLVGCNPPVIRSALMGIIMGLGIIKGRLYQSRQALHLSAAILLWFEPLLLLDVSFQLSFGATYGILFFSRPIYQRLPKGWPYIMGPLSLCVSAQILIFPLQLYYFHLMGVGSLIAAILVGPILDFAILGTAILLLLHLIVDIPLLWYILASILKGALFLNFTIANIPGSVGYWGALSVGAGALYILGCRYLYHCMLKADVRQLWYENIIGLGLLCLLLIPFSSLLHTAVYIHIIPLSQGAAFLVLKEAPFTARTMWLHVATEGKPLSVISQSAIINAVHYYGVTKPQLITLESVTTENRQSLSDLVMSLHWTWQNLYKSNINEGTFIGSRTRDFEAIFEEQQNTFIARGPQGAFIFSNGQNSKNHLKLKEMTSYISGTTNGAVAATHSEYTVGAPKALVYWPNGNTRSQADVDPADENRYITGTKVIPDFLL</sequence>
<evidence type="ECO:0000259" key="7">
    <source>
        <dbReference type="Pfam" id="PF03772"/>
    </source>
</evidence>
<feature type="transmembrane region" description="Helical" evidence="6">
    <location>
        <begin position="12"/>
        <end position="29"/>
    </location>
</feature>
<feature type="transmembrane region" description="Helical" evidence="6">
    <location>
        <begin position="446"/>
        <end position="473"/>
    </location>
</feature>
<protein>
    <submittedName>
        <fullName evidence="8">ComEC family competence protein</fullName>
    </submittedName>
</protein>
<name>A0A380NI16_9FIRM</name>
<evidence type="ECO:0000313" key="8">
    <source>
        <dbReference type="EMBL" id="SUP41235.1"/>
    </source>
</evidence>
<feature type="transmembrane region" description="Helical" evidence="6">
    <location>
        <begin position="292"/>
        <end position="317"/>
    </location>
</feature>
<dbReference type="OrthoDB" id="9761531at2"/>
<feature type="transmembrane region" description="Helical" evidence="6">
    <location>
        <begin position="506"/>
        <end position="528"/>
    </location>
</feature>
<dbReference type="AlphaFoldDB" id="A0A380NI16"/>
<dbReference type="EMBL" id="UHIO01000001">
    <property type="protein sequence ID" value="SUP41235.1"/>
    <property type="molecule type" value="Genomic_DNA"/>
</dbReference>
<feature type="domain" description="ComEC/Rec2-related protein" evidence="7">
    <location>
        <begin position="274"/>
        <end position="527"/>
    </location>
</feature>
<dbReference type="Pfam" id="PF03772">
    <property type="entry name" value="Competence"/>
    <property type="match status" value="1"/>
</dbReference>
<keyword evidence="3 6" id="KW-0812">Transmembrane</keyword>
<evidence type="ECO:0000256" key="5">
    <source>
        <dbReference type="ARBA" id="ARBA00023136"/>
    </source>
</evidence>
<keyword evidence="2" id="KW-1003">Cell membrane</keyword>
<keyword evidence="4 6" id="KW-1133">Transmembrane helix</keyword>
<accession>A0A380NI16</accession>
<feature type="transmembrane region" description="Helical" evidence="6">
    <location>
        <begin position="540"/>
        <end position="557"/>
    </location>
</feature>
<feature type="transmembrane region" description="Helical" evidence="6">
    <location>
        <begin position="416"/>
        <end position="440"/>
    </location>
</feature>
<dbReference type="PANTHER" id="PTHR30619:SF7">
    <property type="entry name" value="BETA-LACTAMASE DOMAIN PROTEIN"/>
    <property type="match status" value="1"/>
</dbReference>
<feature type="transmembrane region" description="Helical" evidence="6">
    <location>
        <begin position="75"/>
        <end position="93"/>
    </location>
</feature>
<dbReference type="RefSeq" id="WP_115309763.1">
    <property type="nucleotide sequence ID" value="NZ_UHIO01000001.1"/>
</dbReference>
<dbReference type="GO" id="GO:0005886">
    <property type="term" value="C:plasma membrane"/>
    <property type="evidence" value="ECO:0007669"/>
    <property type="project" value="UniProtKB-SubCell"/>
</dbReference>
<keyword evidence="5 6" id="KW-0472">Membrane</keyword>
<proteinExistence type="predicted"/>
<evidence type="ECO:0000256" key="1">
    <source>
        <dbReference type="ARBA" id="ARBA00004651"/>
    </source>
</evidence>
<evidence type="ECO:0000256" key="4">
    <source>
        <dbReference type="ARBA" id="ARBA00022989"/>
    </source>
</evidence>
<feature type="transmembrane region" description="Helical" evidence="6">
    <location>
        <begin position="380"/>
        <end position="404"/>
    </location>
</feature>
<gene>
    <name evidence="8" type="ORF">NCTC12020_00520</name>
</gene>
<dbReference type="InterPro" id="IPR004477">
    <property type="entry name" value="ComEC_N"/>
</dbReference>
<organism evidence="8 9">
    <name type="scientific">Veillonella criceti</name>
    <dbReference type="NCBI Taxonomy" id="103891"/>
    <lineage>
        <taxon>Bacteria</taxon>
        <taxon>Bacillati</taxon>
        <taxon>Bacillota</taxon>
        <taxon>Negativicutes</taxon>
        <taxon>Veillonellales</taxon>
        <taxon>Veillonellaceae</taxon>
        <taxon>Veillonella</taxon>
    </lineage>
</organism>
<dbReference type="NCBIfam" id="TIGR00360">
    <property type="entry name" value="ComEC_N-term"/>
    <property type="match status" value="1"/>
</dbReference>
<feature type="transmembrane region" description="Helical" evidence="6">
    <location>
        <begin position="329"/>
        <end position="360"/>
    </location>
</feature>
<reference evidence="8 9" key="1">
    <citation type="submission" date="2018-06" db="EMBL/GenBank/DDBJ databases">
        <authorList>
            <consortium name="Pathogen Informatics"/>
            <person name="Doyle S."/>
        </authorList>
    </citation>
    <scope>NUCLEOTIDE SEQUENCE [LARGE SCALE GENOMIC DNA]</scope>
    <source>
        <strain evidence="8 9">NCTC12020</strain>
    </source>
</reference>
<keyword evidence="9" id="KW-1185">Reference proteome</keyword>
<evidence type="ECO:0000256" key="3">
    <source>
        <dbReference type="ARBA" id="ARBA00022692"/>
    </source>
</evidence>
<evidence type="ECO:0000256" key="6">
    <source>
        <dbReference type="SAM" id="Phobius"/>
    </source>
</evidence>
<dbReference type="InterPro" id="IPR052159">
    <property type="entry name" value="Competence_DNA_uptake"/>
</dbReference>
<feature type="transmembrane region" description="Helical" evidence="6">
    <location>
        <begin position="480"/>
        <end position="500"/>
    </location>
</feature>
<feature type="transmembrane region" description="Helical" evidence="6">
    <location>
        <begin position="35"/>
        <end position="54"/>
    </location>
</feature>
<dbReference type="Proteomes" id="UP000255367">
    <property type="component" value="Unassembled WGS sequence"/>
</dbReference>
<evidence type="ECO:0000256" key="2">
    <source>
        <dbReference type="ARBA" id="ARBA00022475"/>
    </source>
</evidence>